<keyword evidence="2" id="KW-1185">Reference proteome</keyword>
<dbReference type="RefSeq" id="WP_279932171.1">
    <property type="nucleotide sequence ID" value="NZ_JARWBG010000053.1"/>
</dbReference>
<sequence>MSATQKAGAAVAYVAVLARATAYGVRAARTRAAVERLEARFSERADSARYLSEAMTVLNVDEPTTTAYMEIATLSNAMAGNVGQIVSASDSLSTAAQGLDGETRAQHGRMAEANRTHNVQMADREFIQRR</sequence>
<protein>
    <submittedName>
        <fullName evidence="1">Uncharacterized protein</fullName>
    </submittedName>
</protein>
<organism evidence="1 2">
    <name type="scientific">Streptomyces chengmaiensis</name>
    <dbReference type="NCBI Taxonomy" id="3040919"/>
    <lineage>
        <taxon>Bacteria</taxon>
        <taxon>Bacillati</taxon>
        <taxon>Actinomycetota</taxon>
        <taxon>Actinomycetes</taxon>
        <taxon>Kitasatosporales</taxon>
        <taxon>Streptomycetaceae</taxon>
        <taxon>Streptomyces</taxon>
    </lineage>
</organism>
<evidence type="ECO:0000313" key="2">
    <source>
        <dbReference type="Proteomes" id="UP001223144"/>
    </source>
</evidence>
<proteinExistence type="predicted"/>
<dbReference type="Proteomes" id="UP001223144">
    <property type="component" value="Unassembled WGS sequence"/>
</dbReference>
<dbReference type="EMBL" id="JARWBG010000053">
    <property type="protein sequence ID" value="MDH2392985.1"/>
    <property type="molecule type" value="Genomic_DNA"/>
</dbReference>
<accession>A0ABT6HWB5</accession>
<reference evidence="1 2" key="1">
    <citation type="submission" date="2023-04" db="EMBL/GenBank/DDBJ databases">
        <title>Streptomyces chengmaiensis sp. nov. isolated from the stem of mangrove plant in Hainan.</title>
        <authorList>
            <person name="Huang X."/>
            <person name="Zhou S."/>
            <person name="Chu X."/>
            <person name="Xie Y."/>
            <person name="Lin Y."/>
        </authorList>
    </citation>
    <scope>NUCLEOTIDE SEQUENCE [LARGE SCALE GENOMIC DNA]</scope>
    <source>
        <strain evidence="1 2">HNM0663</strain>
    </source>
</reference>
<comment type="caution">
    <text evidence="1">The sequence shown here is derived from an EMBL/GenBank/DDBJ whole genome shotgun (WGS) entry which is preliminary data.</text>
</comment>
<name>A0ABT6HWB5_9ACTN</name>
<evidence type="ECO:0000313" key="1">
    <source>
        <dbReference type="EMBL" id="MDH2392985.1"/>
    </source>
</evidence>
<gene>
    <name evidence="1" type="ORF">QCN29_30255</name>
</gene>